<dbReference type="Pfam" id="PF00884">
    <property type="entry name" value="Sulfatase"/>
    <property type="match status" value="1"/>
</dbReference>
<sequence>MFIYRAVPFLLGIFLCSIHPSQSKDLQVNKKPNVIIIYTDDQGTLDLNIYGAKDLYTPNMDNLAKKGVRFTQFYTAAPVCSPSRASLLSGRYPQRAGLVTNASSDNGGKSEMSGSQITIAETFQSAGYKTGHIGKWHVGYNPSSMPNQQGFDYSYGHMGGCIDNYSHYFYWHGPNRHDLWRNGEEVWEDGSYFPDRMVEEIEGFLESNQSDPFFLYWALNIPHYPLQGQEKWRNYYNDLPSPRKEYAALISTMDEKIGLVMEKLVELGLEENTIIVFQSDHGHSEEERTFFGGGYAGVYRGAKFSLFEGGIRIPAIISWPGKIPQNEVREQLSVNVDWFPTLLELCNIPKGDHKIDGKSMVEIIRSPTAPSPHDTFFWQCLGGNDPQWAVREGDWKLIHNPVGNHLSESEKTPDKLYLYNISTDPGESENKVKQYPDLVQNLQNQYKVWIDEVTMN</sequence>
<dbReference type="SUPFAM" id="SSF53649">
    <property type="entry name" value="Alkaline phosphatase-like"/>
    <property type="match status" value="1"/>
</dbReference>
<dbReference type="GO" id="GO:0004065">
    <property type="term" value="F:arylsulfatase activity"/>
    <property type="evidence" value="ECO:0007669"/>
    <property type="project" value="TreeGrafter"/>
</dbReference>
<dbReference type="InterPro" id="IPR024607">
    <property type="entry name" value="Sulfatase_CS"/>
</dbReference>
<comment type="similarity">
    <text evidence="1">Belongs to the sulfatase family.</text>
</comment>
<keyword evidence="3" id="KW-0378">Hydrolase</keyword>
<proteinExistence type="inferred from homology"/>
<dbReference type="RefSeq" id="WP_081652360.1">
    <property type="nucleotide sequence ID" value="NZ_BJYV01000001.1"/>
</dbReference>
<dbReference type="InterPro" id="IPR017850">
    <property type="entry name" value="Alkaline_phosphatase_core_sf"/>
</dbReference>
<evidence type="ECO:0000313" key="6">
    <source>
        <dbReference type="EMBL" id="GEO19488.1"/>
    </source>
</evidence>
<evidence type="ECO:0000259" key="5">
    <source>
        <dbReference type="Pfam" id="PF00884"/>
    </source>
</evidence>
<dbReference type="PANTHER" id="PTHR42693:SF33">
    <property type="entry name" value="ARYLSULFATASE"/>
    <property type="match status" value="1"/>
</dbReference>
<keyword evidence="7" id="KW-1185">Reference proteome</keyword>
<name>A0A512C5J5_9BACT</name>
<dbReference type="InterPro" id="IPR000917">
    <property type="entry name" value="Sulfatase_N"/>
</dbReference>
<accession>A0A512C5J5</accession>
<evidence type="ECO:0000256" key="3">
    <source>
        <dbReference type="ARBA" id="ARBA00022801"/>
    </source>
</evidence>
<dbReference type="EMBL" id="BJYV01000001">
    <property type="protein sequence ID" value="GEO19488.1"/>
    <property type="molecule type" value="Genomic_DNA"/>
</dbReference>
<feature type="domain" description="Sulfatase N-terminal" evidence="5">
    <location>
        <begin position="32"/>
        <end position="347"/>
    </location>
</feature>
<evidence type="ECO:0000313" key="7">
    <source>
        <dbReference type="Proteomes" id="UP000321301"/>
    </source>
</evidence>
<reference evidence="6 7" key="1">
    <citation type="submission" date="2019-07" db="EMBL/GenBank/DDBJ databases">
        <title>Whole genome shotgun sequence of Cyclobacterium qasimii NBRC 106168.</title>
        <authorList>
            <person name="Hosoyama A."/>
            <person name="Uohara A."/>
            <person name="Ohji S."/>
            <person name="Ichikawa N."/>
        </authorList>
    </citation>
    <scope>NUCLEOTIDE SEQUENCE [LARGE SCALE GENOMIC DNA]</scope>
    <source>
        <strain evidence="6 7">NBRC 106168</strain>
    </source>
</reference>
<organism evidence="6 7">
    <name type="scientific">Cyclobacterium qasimii</name>
    <dbReference type="NCBI Taxonomy" id="1350429"/>
    <lineage>
        <taxon>Bacteria</taxon>
        <taxon>Pseudomonadati</taxon>
        <taxon>Bacteroidota</taxon>
        <taxon>Cytophagia</taxon>
        <taxon>Cytophagales</taxon>
        <taxon>Cyclobacteriaceae</taxon>
        <taxon>Cyclobacterium</taxon>
    </lineage>
</organism>
<evidence type="ECO:0000256" key="4">
    <source>
        <dbReference type="ARBA" id="ARBA00022837"/>
    </source>
</evidence>
<dbReference type="Gene3D" id="3.30.1120.10">
    <property type="match status" value="1"/>
</dbReference>
<evidence type="ECO:0000256" key="2">
    <source>
        <dbReference type="ARBA" id="ARBA00022723"/>
    </source>
</evidence>
<dbReference type="GO" id="GO:0046872">
    <property type="term" value="F:metal ion binding"/>
    <property type="evidence" value="ECO:0007669"/>
    <property type="project" value="UniProtKB-KW"/>
</dbReference>
<protein>
    <submittedName>
        <fullName evidence="6">Arylsulfatase</fullName>
    </submittedName>
</protein>
<gene>
    <name evidence="6" type="primary">arsA_2</name>
    <name evidence="6" type="ORF">CQA01_00220</name>
</gene>
<dbReference type="InterPro" id="IPR050738">
    <property type="entry name" value="Sulfatase"/>
</dbReference>
<dbReference type="PANTHER" id="PTHR42693">
    <property type="entry name" value="ARYLSULFATASE FAMILY MEMBER"/>
    <property type="match status" value="1"/>
</dbReference>
<dbReference type="Proteomes" id="UP000321301">
    <property type="component" value="Unassembled WGS sequence"/>
</dbReference>
<keyword evidence="4" id="KW-0106">Calcium</keyword>
<comment type="caution">
    <text evidence="6">The sequence shown here is derived from an EMBL/GenBank/DDBJ whole genome shotgun (WGS) entry which is preliminary data.</text>
</comment>
<evidence type="ECO:0000256" key="1">
    <source>
        <dbReference type="ARBA" id="ARBA00008779"/>
    </source>
</evidence>
<keyword evidence="2" id="KW-0479">Metal-binding</keyword>
<dbReference type="Gene3D" id="3.40.720.10">
    <property type="entry name" value="Alkaline Phosphatase, subunit A"/>
    <property type="match status" value="1"/>
</dbReference>
<dbReference type="PROSITE" id="PS00149">
    <property type="entry name" value="SULFATASE_2"/>
    <property type="match status" value="1"/>
</dbReference>
<dbReference type="AlphaFoldDB" id="A0A512C5J5"/>